<accession>A0A1F5ZKG4</accession>
<dbReference type="AlphaFoldDB" id="A0A1F5ZKG4"/>
<gene>
    <name evidence="1" type="ORF">A2773_01475</name>
</gene>
<sequence>MKKLKMNRFLLITLVVAIFALIISFKNYWDLKVLYCNLAEGFYAERQYTYPILRTIDDPDNYGKEYKNPITTEYADHCLEWPFKEKFFNKNK</sequence>
<dbReference type="STRING" id="1798375.A2773_01475"/>
<name>A0A1F5ZKG4_9BACT</name>
<reference evidence="1 2" key="1">
    <citation type="journal article" date="2016" name="Nat. Commun.">
        <title>Thousands of microbial genomes shed light on interconnected biogeochemical processes in an aquifer system.</title>
        <authorList>
            <person name="Anantharaman K."/>
            <person name="Brown C.T."/>
            <person name="Hug L.A."/>
            <person name="Sharon I."/>
            <person name="Castelle C.J."/>
            <person name="Probst A.J."/>
            <person name="Thomas B.C."/>
            <person name="Singh A."/>
            <person name="Wilkins M.J."/>
            <person name="Karaoz U."/>
            <person name="Brodie E.L."/>
            <person name="Williams K.H."/>
            <person name="Hubbard S.S."/>
            <person name="Banfield J.F."/>
        </authorList>
    </citation>
    <scope>NUCLEOTIDE SEQUENCE [LARGE SCALE GENOMIC DNA]</scope>
</reference>
<comment type="caution">
    <text evidence="1">The sequence shown here is derived from an EMBL/GenBank/DDBJ whole genome shotgun (WGS) entry which is preliminary data.</text>
</comment>
<evidence type="ECO:0000313" key="1">
    <source>
        <dbReference type="EMBL" id="OGG12989.1"/>
    </source>
</evidence>
<dbReference type="EMBL" id="MFJE01000064">
    <property type="protein sequence ID" value="OGG12989.1"/>
    <property type="molecule type" value="Genomic_DNA"/>
</dbReference>
<proteinExistence type="predicted"/>
<evidence type="ECO:0000313" key="2">
    <source>
        <dbReference type="Proteomes" id="UP000177383"/>
    </source>
</evidence>
<organism evidence="1 2">
    <name type="scientific">Candidatus Gottesmanbacteria bacterium RIFCSPHIGHO2_01_FULL_39_10</name>
    <dbReference type="NCBI Taxonomy" id="1798375"/>
    <lineage>
        <taxon>Bacteria</taxon>
        <taxon>Candidatus Gottesmaniibacteriota</taxon>
    </lineage>
</organism>
<protein>
    <submittedName>
        <fullName evidence="1">Uncharacterized protein</fullName>
    </submittedName>
</protein>
<dbReference type="Proteomes" id="UP000177383">
    <property type="component" value="Unassembled WGS sequence"/>
</dbReference>